<sequence>MLPGSVAAMQSDARPVSFDARPLVEPVDRTAVREFARRMRDSGAVRSAFSAGSSIVAVIIGAVVFVMFGSVFLTMAASLFSAFLSIGSDSAAAPWLLGLGAFLPVVIVGGVLALIIVAIVRGTAGANERRYRLDRFAAANGMTYMPSLQAPTLPGMIFGVGGSRASSDLVRGRQPRFVEFGNYRYTTGSGKNRTTHKWGYVAIKLDVPLPHIVLDATSNNGLFGASNLPASFDKDQRLRLEGDFDQHFSLYCPAGYERDALYLFTPDIMARFIDSAAALDVEIVDDWLFFYGKRDFSTVDPATWAWLFSAVAATLDKLAQWSRWRDERLRTDAAATTPSLGSAGDDTTAAGIGDPIGSSPGDPLPFAAPAGLLTPPPGVAVPGRRLTRRFSWVTVVVVVGFLLFWLLGPSGLFGALLFR</sequence>
<dbReference type="STRING" id="370764.SAMN04489810_0500"/>
<proteinExistence type="predicted"/>
<keyword evidence="3" id="KW-1185">Reference proteome</keyword>
<feature type="transmembrane region" description="Helical" evidence="1">
    <location>
        <begin position="55"/>
        <end position="83"/>
    </location>
</feature>
<gene>
    <name evidence="2" type="ORF">SAMN04489810_0500</name>
</gene>
<evidence type="ECO:0000313" key="2">
    <source>
        <dbReference type="EMBL" id="SDG51303.1"/>
    </source>
</evidence>
<dbReference type="AlphaFoldDB" id="A0A1G7UUU5"/>
<keyword evidence="1" id="KW-1133">Transmembrane helix</keyword>
<name>A0A1G7UUU5_9MICO</name>
<evidence type="ECO:0000256" key="1">
    <source>
        <dbReference type="SAM" id="Phobius"/>
    </source>
</evidence>
<keyword evidence="1" id="KW-0812">Transmembrane</keyword>
<evidence type="ECO:0000313" key="3">
    <source>
        <dbReference type="Proteomes" id="UP000199009"/>
    </source>
</evidence>
<dbReference type="Proteomes" id="UP000199009">
    <property type="component" value="Chromosome I"/>
</dbReference>
<keyword evidence="1" id="KW-0472">Membrane</keyword>
<feature type="transmembrane region" description="Helical" evidence="1">
    <location>
        <begin position="95"/>
        <end position="120"/>
    </location>
</feature>
<dbReference type="EMBL" id="LT629692">
    <property type="protein sequence ID" value="SDG51303.1"/>
    <property type="molecule type" value="Genomic_DNA"/>
</dbReference>
<reference evidence="2 3" key="1">
    <citation type="submission" date="2016-10" db="EMBL/GenBank/DDBJ databases">
        <authorList>
            <person name="de Groot N.N."/>
        </authorList>
    </citation>
    <scope>NUCLEOTIDE SEQUENCE [LARGE SCALE GENOMIC DNA]</scope>
    <source>
        <strain evidence="2 3">DSM 23142</strain>
    </source>
</reference>
<protein>
    <submittedName>
        <fullName evidence="2">Uncharacterized protein</fullName>
    </submittedName>
</protein>
<accession>A0A1G7UUU5</accession>
<feature type="transmembrane region" description="Helical" evidence="1">
    <location>
        <begin position="392"/>
        <end position="418"/>
    </location>
</feature>
<organism evidence="2 3">
    <name type="scientific">Microbacterium pygmaeum</name>
    <dbReference type="NCBI Taxonomy" id="370764"/>
    <lineage>
        <taxon>Bacteria</taxon>
        <taxon>Bacillati</taxon>
        <taxon>Actinomycetota</taxon>
        <taxon>Actinomycetes</taxon>
        <taxon>Micrococcales</taxon>
        <taxon>Microbacteriaceae</taxon>
        <taxon>Microbacterium</taxon>
    </lineage>
</organism>